<proteinExistence type="inferred from homology"/>
<dbReference type="PROSITE" id="PS50928">
    <property type="entry name" value="ABC_TM1"/>
    <property type="match status" value="1"/>
</dbReference>
<evidence type="ECO:0000256" key="5">
    <source>
        <dbReference type="ARBA" id="ARBA00022989"/>
    </source>
</evidence>
<dbReference type="SUPFAM" id="SSF161098">
    <property type="entry name" value="MetI-like"/>
    <property type="match status" value="1"/>
</dbReference>
<keyword evidence="6 7" id="KW-0472">Membrane</keyword>
<reference evidence="9 10" key="1">
    <citation type="submission" date="2011-08" db="EMBL/GenBank/DDBJ databases">
        <title>The Genome Sequence of Oribacterium sp. ACB7.</title>
        <authorList>
            <consortium name="The Broad Institute Genome Sequencing Platform"/>
            <person name="Earl A."/>
            <person name="Ward D."/>
            <person name="Feldgarden M."/>
            <person name="Gevers D."/>
            <person name="Sizova M."/>
            <person name="Hazen A."/>
            <person name="Epstein S."/>
            <person name="Young S.K."/>
            <person name="Zeng Q."/>
            <person name="Gargeya S."/>
            <person name="Fitzgerald M."/>
            <person name="Haas B."/>
            <person name="Abouelleil A."/>
            <person name="Alvarado L."/>
            <person name="Arachchi H.M."/>
            <person name="Berlin A."/>
            <person name="Brown A."/>
            <person name="Chapman S.B."/>
            <person name="Chen Z."/>
            <person name="Dunbar C."/>
            <person name="Freedman E."/>
            <person name="Gearin G."/>
            <person name="Gellesch M."/>
            <person name="Goldberg J."/>
            <person name="Griggs A."/>
            <person name="Gujja S."/>
            <person name="Heiman D."/>
            <person name="Howarth C."/>
            <person name="Larson L."/>
            <person name="Lui A."/>
            <person name="MacDonald P.J.P."/>
            <person name="Montmayeur A."/>
            <person name="Murphy C."/>
            <person name="Neiman D."/>
            <person name="Pearson M."/>
            <person name="Priest M."/>
            <person name="Roberts A."/>
            <person name="Saif S."/>
            <person name="Shea T."/>
            <person name="Shenoy N."/>
            <person name="Sisk P."/>
            <person name="Stolte C."/>
            <person name="Sykes S."/>
            <person name="Wortman J."/>
            <person name="Nusbaum C."/>
            <person name="Birren B."/>
        </authorList>
    </citation>
    <scope>NUCLEOTIDE SEQUENCE [LARGE SCALE GENOMIC DNA]</scope>
    <source>
        <strain evidence="9 10">ACB7</strain>
    </source>
</reference>
<comment type="caution">
    <text evidence="9">The sequence shown here is derived from an EMBL/GenBank/DDBJ whole genome shotgun (WGS) entry which is preliminary data.</text>
</comment>
<protein>
    <recommendedName>
        <fullName evidence="8">ABC transmembrane type-1 domain-containing protein</fullName>
    </recommendedName>
</protein>
<dbReference type="PANTHER" id="PTHR30193">
    <property type="entry name" value="ABC TRANSPORTER PERMEASE PROTEIN"/>
    <property type="match status" value="1"/>
</dbReference>
<feature type="transmembrane region" description="Helical" evidence="7">
    <location>
        <begin position="112"/>
        <end position="133"/>
    </location>
</feature>
<sequence>MKQKNLSRHKIKSPYPYSLVIPAFLAYTILYVIPAASGFLLSFFNIKTFKISTFIFAGIENYATVLRNPYFSVAIKNTLLFAVFTTLGKLALGMSLALLVNNRFRGVNYMRTVFFLPAVLNNVAVGLVFRSMMHPIGLINRTLTGIGLETFTQNWLTNPKIAIFSCAFVEIWKWTGYTMVILLAGLQAIDSTYYEAAELDGANRQQKFYFITLPLIMPSFNNAVVISIVGGLKVFDIVQSLTNGGPGNATSVFGTLIYSSFSSGNYGRGCAASMILTIFVLLIALPTNRFLSGKEVEL</sequence>
<name>G9WU15_9FIRM</name>
<evidence type="ECO:0000313" key="10">
    <source>
        <dbReference type="Proteomes" id="UP000003527"/>
    </source>
</evidence>
<accession>G9WU15</accession>
<keyword evidence="2 7" id="KW-0813">Transport</keyword>
<feature type="transmembrane region" description="Helical" evidence="7">
    <location>
        <begin position="266"/>
        <end position="285"/>
    </location>
</feature>
<evidence type="ECO:0000313" key="9">
    <source>
        <dbReference type="EMBL" id="EHL12218.1"/>
    </source>
</evidence>
<organism evidence="9 10">
    <name type="scientific">Oribacterium asaccharolyticum ACB7</name>
    <dbReference type="NCBI Taxonomy" id="796944"/>
    <lineage>
        <taxon>Bacteria</taxon>
        <taxon>Bacillati</taxon>
        <taxon>Bacillota</taxon>
        <taxon>Clostridia</taxon>
        <taxon>Lachnospirales</taxon>
        <taxon>Lachnospiraceae</taxon>
        <taxon>Oribacterium</taxon>
    </lineage>
</organism>
<dbReference type="PANTHER" id="PTHR30193:SF37">
    <property type="entry name" value="INNER MEMBRANE ABC TRANSPORTER PERMEASE PROTEIN YCJO"/>
    <property type="match status" value="1"/>
</dbReference>
<comment type="similarity">
    <text evidence="7">Belongs to the binding-protein-dependent transport system permease family.</text>
</comment>
<dbReference type="Pfam" id="PF00528">
    <property type="entry name" value="BPD_transp_1"/>
    <property type="match status" value="1"/>
</dbReference>
<dbReference type="Proteomes" id="UP000003527">
    <property type="component" value="Unassembled WGS sequence"/>
</dbReference>
<dbReference type="HOGENOM" id="CLU_016047_0_0_9"/>
<dbReference type="AlphaFoldDB" id="G9WU15"/>
<dbReference type="CDD" id="cd06261">
    <property type="entry name" value="TM_PBP2"/>
    <property type="match status" value="1"/>
</dbReference>
<dbReference type="EMBL" id="AFZD01000016">
    <property type="protein sequence ID" value="EHL12218.1"/>
    <property type="molecule type" value="Genomic_DNA"/>
</dbReference>
<dbReference type="GO" id="GO:0055085">
    <property type="term" value="P:transmembrane transport"/>
    <property type="evidence" value="ECO:0007669"/>
    <property type="project" value="InterPro"/>
</dbReference>
<evidence type="ECO:0000256" key="1">
    <source>
        <dbReference type="ARBA" id="ARBA00004651"/>
    </source>
</evidence>
<comment type="subcellular location">
    <subcellularLocation>
        <location evidence="1 7">Cell membrane</location>
        <topology evidence="1 7">Multi-pass membrane protein</topology>
    </subcellularLocation>
</comment>
<evidence type="ECO:0000259" key="8">
    <source>
        <dbReference type="PROSITE" id="PS50928"/>
    </source>
</evidence>
<evidence type="ECO:0000256" key="6">
    <source>
        <dbReference type="ARBA" id="ARBA00023136"/>
    </source>
</evidence>
<evidence type="ECO:0000256" key="4">
    <source>
        <dbReference type="ARBA" id="ARBA00022692"/>
    </source>
</evidence>
<feature type="domain" description="ABC transmembrane type-1" evidence="8">
    <location>
        <begin position="75"/>
        <end position="287"/>
    </location>
</feature>
<evidence type="ECO:0000256" key="7">
    <source>
        <dbReference type="RuleBase" id="RU363032"/>
    </source>
</evidence>
<feature type="transmembrane region" description="Helical" evidence="7">
    <location>
        <begin position="20"/>
        <end position="44"/>
    </location>
</feature>
<keyword evidence="5 7" id="KW-1133">Transmembrane helix</keyword>
<gene>
    <name evidence="9" type="ORF">HMPREF9624_00525</name>
</gene>
<dbReference type="GO" id="GO:0005886">
    <property type="term" value="C:plasma membrane"/>
    <property type="evidence" value="ECO:0007669"/>
    <property type="project" value="UniProtKB-SubCell"/>
</dbReference>
<evidence type="ECO:0000256" key="3">
    <source>
        <dbReference type="ARBA" id="ARBA00022475"/>
    </source>
</evidence>
<feature type="transmembrane region" description="Helical" evidence="7">
    <location>
        <begin position="79"/>
        <end position="100"/>
    </location>
</feature>
<dbReference type="RefSeq" id="WP_009536416.1">
    <property type="nucleotide sequence ID" value="NZ_JH414504.1"/>
</dbReference>
<dbReference type="PATRIC" id="fig|796944.3.peg.1239"/>
<evidence type="ECO:0000256" key="2">
    <source>
        <dbReference type="ARBA" id="ARBA00022448"/>
    </source>
</evidence>
<dbReference type="InterPro" id="IPR035906">
    <property type="entry name" value="MetI-like_sf"/>
</dbReference>
<keyword evidence="10" id="KW-1185">Reference proteome</keyword>
<keyword evidence="3" id="KW-1003">Cell membrane</keyword>
<keyword evidence="4 7" id="KW-0812">Transmembrane</keyword>
<dbReference type="Gene3D" id="1.10.3720.10">
    <property type="entry name" value="MetI-like"/>
    <property type="match status" value="1"/>
</dbReference>
<feature type="transmembrane region" description="Helical" evidence="7">
    <location>
        <begin position="208"/>
        <end position="232"/>
    </location>
</feature>
<dbReference type="InterPro" id="IPR000515">
    <property type="entry name" value="MetI-like"/>
</dbReference>
<dbReference type="InterPro" id="IPR051393">
    <property type="entry name" value="ABC_transporter_permease"/>
</dbReference>